<keyword evidence="1" id="KW-0479">Metal-binding</keyword>
<dbReference type="InterPro" id="IPR037191">
    <property type="entry name" value="VPS9_dom_sf"/>
</dbReference>
<name>A0AAJ6QP20_9ACAR</name>
<keyword evidence="2" id="KW-0863">Zinc-finger</keyword>
<dbReference type="RefSeq" id="XP_003739093.2">
    <property type="nucleotide sequence ID" value="XM_003739045.2"/>
</dbReference>
<dbReference type="SMART" id="SM00167">
    <property type="entry name" value="VPS9"/>
    <property type="match status" value="1"/>
</dbReference>
<evidence type="ECO:0000259" key="4">
    <source>
        <dbReference type="PROSITE" id="PS51036"/>
    </source>
</evidence>
<dbReference type="Pfam" id="PF01754">
    <property type="entry name" value="zf-A20"/>
    <property type="match status" value="1"/>
</dbReference>
<dbReference type="PANTHER" id="PTHR23101">
    <property type="entry name" value="RAB GDP/GTP EXCHANGE FACTOR"/>
    <property type="match status" value="1"/>
</dbReference>
<dbReference type="Pfam" id="PF02204">
    <property type="entry name" value="VPS9"/>
    <property type="match status" value="1"/>
</dbReference>
<dbReference type="InterPro" id="IPR045046">
    <property type="entry name" value="Vps9-like"/>
</dbReference>
<dbReference type="SMART" id="SM00259">
    <property type="entry name" value="ZnF_A20"/>
    <property type="match status" value="1"/>
</dbReference>
<evidence type="ECO:0000256" key="3">
    <source>
        <dbReference type="ARBA" id="ARBA00022833"/>
    </source>
</evidence>
<protein>
    <submittedName>
        <fullName evidence="7">Rab5 GDP/GTP exchange factor</fullName>
    </submittedName>
</protein>
<dbReference type="PANTHER" id="PTHR23101:SF122">
    <property type="entry name" value="RABAPTIN-5-ASSOCIATED EXCHANGE FACTOR FOR RAB5"/>
    <property type="match status" value="1"/>
</dbReference>
<feature type="domain" description="A20-type" evidence="4">
    <location>
        <begin position="12"/>
        <end position="46"/>
    </location>
</feature>
<dbReference type="GO" id="GO:0005085">
    <property type="term" value="F:guanyl-nucleotide exchange factor activity"/>
    <property type="evidence" value="ECO:0007669"/>
    <property type="project" value="InterPro"/>
</dbReference>
<gene>
    <name evidence="7" type="primary">LOC100909106</name>
</gene>
<dbReference type="PROSITE" id="PS51205">
    <property type="entry name" value="VPS9"/>
    <property type="match status" value="1"/>
</dbReference>
<evidence type="ECO:0000256" key="2">
    <source>
        <dbReference type="ARBA" id="ARBA00022771"/>
    </source>
</evidence>
<dbReference type="AlphaFoldDB" id="A0AAJ6QP20"/>
<dbReference type="GO" id="GO:0031267">
    <property type="term" value="F:small GTPase binding"/>
    <property type="evidence" value="ECO:0007669"/>
    <property type="project" value="TreeGrafter"/>
</dbReference>
<evidence type="ECO:0000259" key="5">
    <source>
        <dbReference type="PROSITE" id="PS51205"/>
    </source>
</evidence>
<dbReference type="SUPFAM" id="SSF57716">
    <property type="entry name" value="Glucocorticoid receptor-like (DNA-binding domain)"/>
    <property type="match status" value="1"/>
</dbReference>
<organism evidence="6 7">
    <name type="scientific">Galendromus occidentalis</name>
    <name type="common">western predatory mite</name>
    <dbReference type="NCBI Taxonomy" id="34638"/>
    <lineage>
        <taxon>Eukaryota</taxon>
        <taxon>Metazoa</taxon>
        <taxon>Ecdysozoa</taxon>
        <taxon>Arthropoda</taxon>
        <taxon>Chelicerata</taxon>
        <taxon>Arachnida</taxon>
        <taxon>Acari</taxon>
        <taxon>Parasitiformes</taxon>
        <taxon>Mesostigmata</taxon>
        <taxon>Gamasina</taxon>
        <taxon>Phytoseioidea</taxon>
        <taxon>Phytoseiidae</taxon>
        <taxon>Typhlodrominae</taxon>
        <taxon>Galendromus</taxon>
    </lineage>
</organism>
<evidence type="ECO:0000256" key="1">
    <source>
        <dbReference type="ARBA" id="ARBA00022723"/>
    </source>
</evidence>
<dbReference type="GO" id="GO:0016192">
    <property type="term" value="P:vesicle-mediated transport"/>
    <property type="evidence" value="ECO:0007669"/>
    <property type="project" value="InterPro"/>
</dbReference>
<keyword evidence="3" id="KW-0862">Zinc</keyword>
<dbReference type="GO" id="GO:0003677">
    <property type="term" value="F:DNA binding"/>
    <property type="evidence" value="ECO:0007669"/>
    <property type="project" value="InterPro"/>
</dbReference>
<dbReference type="GO" id="GO:0005829">
    <property type="term" value="C:cytosol"/>
    <property type="evidence" value="ECO:0007669"/>
    <property type="project" value="TreeGrafter"/>
</dbReference>
<proteinExistence type="predicted"/>
<dbReference type="Proteomes" id="UP000694867">
    <property type="component" value="Unplaced"/>
</dbReference>
<evidence type="ECO:0000313" key="6">
    <source>
        <dbReference type="Proteomes" id="UP000694867"/>
    </source>
</evidence>
<dbReference type="GO" id="GO:0008270">
    <property type="term" value="F:zinc ion binding"/>
    <property type="evidence" value="ECO:0007669"/>
    <property type="project" value="UniProtKB-KW"/>
</dbReference>
<dbReference type="GO" id="GO:0030139">
    <property type="term" value="C:endocytic vesicle"/>
    <property type="evidence" value="ECO:0007669"/>
    <property type="project" value="TreeGrafter"/>
</dbReference>
<dbReference type="KEGG" id="goe:100909106"/>
<dbReference type="PROSITE" id="PS51036">
    <property type="entry name" value="ZF_A20"/>
    <property type="match status" value="1"/>
</dbReference>
<dbReference type="Gene3D" id="1.20.5.4770">
    <property type="match status" value="1"/>
</dbReference>
<dbReference type="InterPro" id="IPR003123">
    <property type="entry name" value="VPS9"/>
</dbReference>
<dbReference type="Gene3D" id="1.20.1050.80">
    <property type="entry name" value="VPS9 domain"/>
    <property type="match status" value="1"/>
</dbReference>
<dbReference type="GeneID" id="100909106"/>
<evidence type="ECO:0000313" key="7">
    <source>
        <dbReference type="RefSeq" id="XP_003739093.2"/>
    </source>
</evidence>
<reference evidence="7" key="1">
    <citation type="submission" date="2025-08" db="UniProtKB">
        <authorList>
            <consortium name="RefSeq"/>
        </authorList>
    </citation>
    <scope>IDENTIFICATION</scope>
</reference>
<keyword evidence="6" id="KW-1185">Reference proteome</keyword>
<dbReference type="InterPro" id="IPR002653">
    <property type="entry name" value="Znf_A20"/>
</dbReference>
<feature type="domain" description="VPS9" evidence="5">
    <location>
        <begin position="207"/>
        <end position="352"/>
    </location>
</feature>
<dbReference type="SUPFAM" id="SSF109993">
    <property type="entry name" value="VPS9 domain"/>
    <property type="match status" value="1"/>
</dbReference>
<accession>A0AAJ6QP20</accession>
<sequence>MTSRRGTLLHVEDRDVYCRNGCQFYGNPEWEGYCSKCYKEIRAKKQLKHSQSETRAPTDFLKFEEKKSRQKSNKTLKNLIKRANTIKENATFLNASSGPVLRDKKASDSLALLSDDLHKRLGFKQELCHEFVKVLNNTLEKMEVFFKKNESMESMSDMVQDAYQLIYDKAIQVTESISATEAVELCEDFLISHTYDVLFGVLSSEEETRDLGVLQRIRSLHWVRAHHLDVEIDDIHPTVKEFMDEASTQLIFIDSKRSPREKLYCVIEAARNIFKMLQAAPQSKSQGGADDFLPAMIYVVLRANPPRLHTNIKLVTLFSAQSRLRSGESGYMFTNLCGAVNFIENLTAAQLQMPPEEFESYVSGKAVPTEDTLTEGARMMYHNMAALKELNLRQNRLADATQQLKITLESLQKDIGDQVDGALKRSQKAASHHEYIVSADVDIRCVPQFMRKKITRIEGLPPIPVQPDLLSPDNAELPSPLIPEVLHDEPALRIEPKSAEGSDAPIAEADLAVTAGATELEAGAEEKTSLLQPMNS</sequence>
<dbReference type="CTD" id="38144"/>